<dbReference type="Gene3D" id="1.10.10.60">
    <property type="entry name" value="Homeodomain-like"/>
    <property type="match status" value="1"/>
</dbReference>
<dbReference type="InterPro" id="IPR035418">
    <property type="entry name" value="AraC-bd_2"/>
</dbReference>
<dbReference type="EMBL" id="FRCS01000027">
    <property type="protein sequence ID" value="SHN47740.1"/>
    <property type="molecule type" value="Genomic_DNA"/>
</dbReference>
<keyword evidence="6" id="KW-1185">Reference proteome</keyword>
<dbReference type="InterPro" id="IPR009057">
    <property type="entry name" value="Homeodomain-like_sf"/>
</dbReference>
<dbReference type="PANTHER" id="PTHR46796">
    <property type="entry name" value="HTH-TYPE TRANSCRIPTIONAL ACTIVATOR RHAS-RELATED"/>
    <property type="match status" value="1"/>
</dbReference>
<protein>
    <submittedName>
        <fullName evidence="5">Transcriptional regulator, AraC family</fullName>
    </submittedName>
</protein>
<gene>
    <name evidence="5" type="ORF">SAMN05443668_12743</name>
</gene>
<evidence type="ECO:0000256" key="1">
    <source>
        <dbReference type="ARBA" id="ARBA00023015"/>
    </source>
</evidence>
<dbReference type="InterPro" id="IPR018060">
    <property type="entry name" value="HTH_AraC"/>
</dbReference>
<evidence type="ECO:0000256" key="2">
    <source>
        <dbReference type="ARBA" id="ARBA00023125"/>
    </source>
</evidence>
<organism evidence="5 6">
    <name type="scientific">Cryptosporangium aurantiacum</name>
    <dbReference type="NCBI Taxonomy" id="134849"/>
    <lineage>
        <taxon>Bacteria</taxon>
        <taxon>Bacillati</taxon>
        <taxon>Actinomycetota</taxon>
        <taxon>Actinomycetes</taxon>
        <taxon>Cryptosporangiales</taxon>
        <taxon>Cryptosporangiaceae</taxon>
        <taxon>Cryptosporangium</taxon>
    </lineage>
</organism>
<name>A0A1M7RNL3_9ACTN</name>
<proteinExistence type="predicted"/>
<dbReference type="RefSeq" id="WP_073265885.1">
    <property type="nucleotide sequence ID" value="NZ_FRCS01000027.1"/>
</dbReference>
<dbReference type="PANTHER" id="PTHR46796:SF6">
    <property type="entry name" value="ARAC SUBFAMILY"/>
    <property type="match status" value="1"/>
</dbReference>
<dbReference type="GO" id="GO:0043565">
    <property type="term" value="F:sequence-specific DNA binding"/>
    <property type="evidence" value="ECO:0007669"/>
    <property type="project" value="InterPro"/>
</dbReference>
<evidence type="ECO:0000313" key="6">
    <source>
        <dbReference type="Proteomes" id="UP000184440"/>
    </source>
</evidence>
<keyword evidence="3" id="KW-0804">Transcription</keyword>
<keyword evidence="1" id="KW-0805">Transcription regulation</keyword>
<reference evidence="5 6" key="1">
    <citation type="submission" date="2016-11" db="EMBL/GenBank/DDBJ databases">
        <authorList>
            <person name="Jaros S."/>
            <person name="Januszkiewicz K."/>
            <person name="Wedrychowicz H."/>
        </authorList>
    </citation>
    <scope>NUCLEOTIDE SEQUENCE [LARGE SCALE GENOMIC DNA]</scope>
    <source>
        <strain evidence="5 6">DSM 46144</strain>
    </source>
</reference>
<dbReference type="OrthoDB" id="9799345at2"/>
<dbReference type="PROSITE" id="PS01124">
    <property type="entry name" value="HTH_ARAC_FAMILY_2"/>
    <property type="match status" value="1"/>
</dbReference>
<dbReference type="AlphaFoldDB" id="A0A1M7RNL3"/>
<accession>A0A1M7RNL3</accession>
<dbReference type="STRING" id="134849.SAMN05443668_12743"/>
<dbReference type="InterPro" id="IPR050204">
    <property type="entry name" value="AraC_XylS_family_regulators"/>
</dbReference>
<keyword evidence="2" id="KW-0238">DNA-binding</keyword>
<dbReference type="SUPFAM" id="SSF46689">
    <property type="entry name" value="Homeodomain-like"/>
    <property type="match status" value="1"/>
</dbReference>
<dbReference type="GO" id="GO:0003700">
    <property type="term" value="F:DNA-binding transcription factor activity"/>
    <property type="evidence" value="ECO:0007669"/>
    <property type="project" value="InterPro"/>
</dbReference>
<dbReference type="Proteomes" id="UP000184440">
    <property type="component" value="Unassembled WGS sequence"/>
</dbReference>
<evidence type="ECO:0000256" key="3">
    <source>
        <dbReference type="ARBA" id="ARBA00023163"/>
    </source>
</evidence>
<dbReference type="Pfam" id="PF12833">
    <property type="entry name" value="HTH_18"/>
    <property type="match status" value="1"/>
</dbReference>
<dbReference type="Pfam" id="PF14525">
    <property type="entry name" value="AraC_binding_2"/>
    <property type="match status" value="1"/>
</dbReference>
<sequence>MTVELHEGPGAEFEEWEDAISRTFVPLRACRPAASVTGFRGDVTATSFGSVVLAEVRTASATDVERTPRLIRQTDPELYKFGLQLSGSCVLEQDDRQARLDPGDLAIYDTSRPYRIACSDGFAMIVAMFPRHLVHLPEQRMAELTAVRLCGDTGLGRLVAPLLRGLTSELDGDRTGITTHLGDAIVDLVTAALAERMALPSTAGARDPHRALVTQVRAYIDQHLPESTLCTQSIAEAHFVSARLLQKAFEAEGTSVSALIRSRRLERCRRDLVDPFLADVPLAVIGHRWGFPDAAHFSRLFRGVFGASPRAYRKAHVRLR</sequence>
<feature type="domain" description="HTH araC/xylS-type" evidence="4">
    <location>
        <begin position="214"/>
        <end position="315"/>
    </location>
</feature>
<evidence type="ECO:0000313" key="5">
    <source>
        <dbReference type="EMBL" id="SHN47740.1"/>
    </source>
</evidence>
<evidence type="ECO:0000259" key="4">
    <source>
        <dbReference type="PROSITE" id="PS01124"/>
    </source>
</evidence>
<dbReference type="SMART" id="SM00342">
    <property type="entry name" value="HTH_ARAC"/>
    <property type="match status" value="1"/>
</dbReference>